<reference evidence="9 10" key="1">
    <citation type="submission" date="2023-12" db="EMBL/GenBank/DDBJ databases">
        <title>Baltic Sea Cyanobacteria.</title>
        <authorList>
            <person name="Delbaje E."/>
            <person name="Fewer D.P."/>
            <person name="Shishido T.K."/>
        </authorList>
    </citation>
    <scope>NUCLEOTIDE SEQUENCE [LARGE SCALE GENOMIC DNA]</scope>
    <source>
        <strain evidence="9 10">CCNP 1315</strain>
    </source>
</reference>
<evidence type="ECO:0000256" key="5">
    <source>
        <dbReference type="ARBA" id="ARBA00022741"/>
    </source>
</evidence>
<gene>
    <name evidence="9" type="ORF">VB854_24060</name>
</gene>
<evidence type="ECO:0000256" key="2">
    <source>
        <dbReference type="ARBA" id="ARBA00008420"/>
    </source>
</evidence>
<organism evidence="9 10">
    <name type="scientific">Limnoraphis robusta CCNP1315</name>
    <dbReference type="NCBI Taxonomy" id="3110306"/>
    <lineage>
        <taxon>Bacteria</taxon>
        <taxon>Bacillati</taxon>
        <taxon>Cyanobacteriota</taxon>
        <taxon>Cyanophyceae</taxon>
        <taxon>Oscillatoriophycideae</taxon>
        <taxon>Oscillatoriales</taxon>
        <taxon>Sirenicapillariaceae</taxon>
        <taxon>Limnoraphis</taxon>
    </lineage>
</organism>
<dbReference type="InterPro" id="IPR006001">
    <property type="entry name" value="Therm_gnt_kin"/>
</dbReference>
<dbReference type="InterPro" id="IPR052732">
    <property type="entry name" value="Cell-binding_unc_protein"/>
</dbReference>
<dbReference type="CDD" id="cd02021">
    <property type="entry name" value="GntK"/>
    <property type="match status" value="1"/>
</dbReference>
<dbReference type="PANTHER" id="PTHR43883">
    <property type="entry name" value="SLR0207 PROTEIN"/>
    <property type="match status" value="1"/>
</dbReference>
<dbReference type="RefSeq" id="WP_323224720.1">
    <property type="nucleotide sequence ID" value="NZ_JAYGHT010000144.1"/>
</dbReference>
<evidence type="ECO:0000313" key="9">
    <source>
        <dbReference type="EMBL" id="MEA5522021.1"/>
    </source>
</evidence>
<evidence type="ECO:0000256" key="7">
    <source>
        <dbReference type="ARBA" id="ARBA00022840"/>
    </source>
</evidence>
<keyword evidence="7" id="KW-0067">ATP-binding</keyword>
<sequence>MTDSSLPILIQQMLQPSFYPHPVTEPIQLIQTHISFILLTGDYAYKVKKSVNFEFLDFSSLTNRQHFCQEELRLNQPLAPKFYLEVLPISQVGDRFQLGEETNIVESTLKMCQFPQDNLLITLFEQGKLTLEHLTQLGKKVALFHLNAPSNDYIRQFGEIPKIRQAIEQNYNQTAQYIGFVQTQQQYEETKQFTDKFFKENESLFQSRIAQNWIRECHGDLHLKNMFLWQDEVMLFDRIEFNEEFRFVDVMYDIGFTVMDLDARGRSDLSCQFLNTYIEQTGDWEGLQILPFYLCRQAYVRGKVNSMMLDESEISSDKKQEIQKEAALYYQLAWQYTQQKLGRIIMMSGLSGSGKSTVAKQLARRLNGIQIRSDAVRKQLGKIPLNERGTEALYTAEMTQNTYKRLLDLGLILAKQGFTVILDAKYDQQQLRETVIKQCEFDQLPLNILECVAPMEILRSRLQQRKGDITDATVDLLESQQQASEVFTEAEKAYVTSIDTTQDIAAQLDQFSHVL</sequence>
<keyword evidence="10" id="KW-1185">Reference proteome</keyword>
<evidence type="ECO:0000256" key="3">
    <source>
        <dbReference type="ARBA" id="ARBA00012054"/>
    </source>
</evidence>
<protein>
    <recommendedName>
        <fullName evidence="3">gluconokinase</fullName>
        <ecNumber evidence="3">2.7.1.12</ecNumber>
    </recommendedName>
</protein>
<dbReference type="PANTHER" id="PTHR43883:SF1">
    <property type="entry name" value="GLUCONOKINASE"/>
    <property type="match status" value="1"/>
</dbReference>
<dbReference type="EMBL" id="JAYGHT010000144">
    <property type="protein sequence ID" value="MEA5522021.1"/>
    <property type="molecule type" value="Genomic_DNA"/>
</dbReference>
<dbReference type="EC" id="2.7.1.12" evidence="3"/>
<dbReference type="InterPro" id="IPR011009">
    <property type="entry name" value="Kinase-like_dom_sf"/>
</dbReference>
<dbReference type="SUPFAM" id="SSF56112">
    <property type="entry name" value="Protein kinase-like (PK-like)"/>
    <property type="match status" value="1"/>
</dbReference>
<evidence type="ECO:0000313" key="10">
    <source>
        <dbReference type="Proteomes" id="UP001301728"/>
    </source>
</evidence>
<evidence type="ECO:0000256" key="6">
    <source>
        <dbReference type="ARBA" id="ARBA00022777"/>
    </source>
</evidence>
<accession>A0ABU5U524</accession>
<name>A0ABU5U524_9CYAN</name>
<dbReference type="SUPFAM" id="SSF52540">
    <property type="entry name" value="P-loop containing nucleoside triphosphate hydrolases"/>
    <property type="match status" value="1"/>
</dbReference>
<keyword evidence="6" id="KW-0418">Kinase</keyword>
<evidence type="ECO:0000256" key="1">
    <source>
        <dbReference type="ARBA" id="ARBA00004761"/>
    </source>
</evidence>
<evidence type="ECO:0000256" key="8">
    <source>
        <dbReference type="ARBA" id="ARBA00048090"/>
    </source>
</evidence>
<comment type="pathway">
    <text evidence="1">Carbohydrate acid metabolism.</text>
</comment>
<comment type="catalytic activity">
    <reaction evidence="8">
        <text>D-gluconate + ATP = 6-phospho-D-gluconate + ADP + H(+)</text>
        <dbReference type="Rhea" id="RHEA:19433"/>
        <dbReference type="ChEBI" id="CHEBI:15378"/>
        <dbReference type="ChEBI" id="CHEBI:18391"/>
        <dbReference type="ChEBI" id="CHEBI:30616"/>
        <dbReference type="ChEBI" id="CHEBI:58759"/>
        <dbReference type="ChEBI" id="CHEBI:456216"/>
        <dbReference type="EC" id="2.7.1.12"/>
    </reaction>
</comment>
<keyword evidence="4" id="KW-0808">Transferase</keyword>
<dbReference type="Proteomes" id="UP001301728">
    <property type="component" value="Unassembled WGS sequence"/>
</dbReference>
<comment type="similarity">
    <text evidence="2">Belongs to the gluconokinase GntK/GntV family.</text>
</comment>
<dbReference type="Gene3D" id="3.40.50.300">
    <property type="entry name" value="P-loop containing nucleotide triphosphate hydrolases"/>
    <property type="match status" value="1"/>
</dbReference>
<keyword evidence="5" id="KW-0547">Nucleotide-binding</keyword>
<dbReference type="Pfam" id="PF13671">
    <property type="entry name" value="AAA_33"/>
    <property type="match status" value="1"/>
</dbReference>
<comment type="caution">
    <text evidence="9">The sequence shown here is derived from an EMBL/GenBank/DDBJ whole genome shotgun (WGS) entry which is preliminary data.</text>
</comment>
<proteinExistence type="inferred from homology"/>
<evidence type="ECO:0000256" key="4">
    <source>
        <dbReference type="ARBA" id="ARBA00022679"/>
    </source>
</evidence>
<dbReference type="InterPro" id="IPR027417">
    <property type="entry name" value="P-loop_NTPase"/>
</dbReference>